<comment type="subcellular location">
    <subcellularLocation>
        <location evidence="1">Cell membrane</location>
        <topology evidence="1">Multi-pass membrane protein</topology>
    </subcellularLocation>
</comment>
<evidence type="ECO:0000256" key="1">
    <source>
        <dbReference type="ARBA" id="ARBA00004651"/>
    </source>
</evidence>
<evidence type="ECO:0000256" key="3">
    <source>
        <dbReference type="ARBA" id="ARBA00022679"/>
    </source>
</evidence>
<feature type="domain" description="SGNH" evidence="10">
    <location>
        <begin position="437"/>
        <end position="653"/>
    </location>
</feature>
<dbReference type="PANTHER" id="PTHR23028:SF53">
    <property type="entry name" value="ACYL_TRANSF_3 DOMAIN-CONTAINING PROTEIN"/>
    <property type="match status" value="1"/>
</dbReference>
<feature type="transmembrane region" description="Helical" evidence="8">
    <location>
        <begin position="144"/>
        <end position="160"/>
    </location>
</feature>
<dbReference type="RefSeq" id="WP_390228072.1">
    <property type="nucleotide sequence ID" value="NZ_JBHSCN010000004.1"/>
</dbReference>
<evidence type="ECO:0000313" key="11">
    <source>
        <dbReference type="EMBL" id="MFC4243094.1"/>
    </source>
</evidence>
<dbReference type="Pfam" id="PF01757">
    <property type="entry name" value="Acyl_transf_3"/>
    <property type="match status" value="1"/>
</dbReference>
<dbReference type="EC" id="2.3.1.-" evidence="11"/>
<keyword evidence="4 8" id="KW-0812">Transmembrane</keyword>
<dbReference type="Proteomes" id="UP001595900">
    <property type="component" value="Unassembled WGS sequence"/>
</dbReference>
<protein>
    <submittedName>
        <fullName evidence="11">Acyltransferase family protein</fullName>
        <ecNumber evidence="11">2.3.1.-</ecNumber>
    </submittedName>
</protein>
<accession>A0ABV8Q5J3</accession>
<evidence type="ECO:0000256" key="4">
    <source>
        <dbReference type="ARBA" id="ARBA00022692"/>
    </source>
</evidence>
<reference evidence="12" key="1">
    <citation type="journal article" date="2019" name="Int. J. Syst. Evol. Microbiol.">
        <title>The Global Catalogue of Microorganisms (GCM) 10K type strain sequencing project: providing services to taxonomists for standard genome sequencing and annotation.</title>
        <authorList>
            <consortium name="The Broad Institute Genomics Platform"/>
            <consortium name="The Broad Institute Genome Sequencing Center for Infectious Disease"/>
            <person name="Wu L."/>
            <person name="Ma J."/>
        </authorList>
    </citation>
    <scope>NUCLEOTIDE SEQUENCE [LARGE SCALE GENOMIC DNA]</scope>
    <source>
        <strain evidence="12">CGMCC 1.10363</strain>
    </source>
</reference>
<evidence type="ECO:0000256" key="5">
    <source>
        <dbReference type="ARBA" id="ARBA00022989"/>
    </source>
</evidence>
<feature type="transmembrane region" description="Helical" evidence="8">
    <location>
        <begin position="252"/>
        <end position="269"/>
    </location>
</feature>
<feature type="domain" description="Acyltransferase 3" evidence="9">
    <location>
        <begin position="7"/>
        <end position="338"/>
    </location>
</feature>
<keyword evidence="5 8" id="KW-1133">Transmembrane helix</keyword>
<dbReference type="EMBL" id="JBHSCN010000004">
    <property type="protein sequence ID" value="MFC4243094.1"/>
    <property type="molecule type" value="Genomic_DNA"/>
</dbReference>
<comment type="caution">
    <text evidence="11">The sequence shown here is derived from an EMBL/GenBank/DDBJ whole genome shotgun (WGS) entry which is preliminary data.</text>
</comment>
<dbReference type="SUPFAM" id="SSF52266">
    <property type="entry name" value="SGNH hydrolase"/>
    <property type="match status" value="1"/>
</dbReference>
<dbReference type="Pfam" id="PF19040">
    <property type="entry name" value="SGNH"/>
    <property type="match status" value="1"/>
</dbReference>
<evidence type="ECO:0000259" key="9">
    <source>
        <dbReference type="Pfam" id="PF01757"/>
    </source>
</evidence>
<evidence type="ECO:0000256" key="2">
    <source>
        <dbReference type="ARBA" id="ARBA00022475"/>
    </source>
</evidence>
<dbReference type="InterPro" id="IPR002656">
    <property type="entry name" value="Acyl_transf_3_dom"/>
</dbReference>
<dbReference type="Gene3D" id="3.40.50.1110">
    <property type="entry name" value="SGNH hydrolase"/>
    <property type="match status" value="1"/>
</dbReference>
<feature type="transmembrane region" description="Helical" evidence="8">
    <location>
        <begin position="192"/>
        <end position="212"/>
    </location>
</feature>
<feature type="transmembrane region" description="Helical" evidence="8">
    <location>
        <begin position="167"/>
        <end position="186"/>
    </location>
</feature>
<evidence type="ECO:0000313" key="12">
    <source>
        <dbReference type="Proteomes" id="UP001595900"/>
    </source>
</evidence>
<proteinExistence type="predicted"/>
<dbReference type="InterPro" id="IPR036514">
    <property type="entry name" value="SGNH_hydro_sf"/>
</dbReference>
<feature type="transmembrane region" description="Helical" evidence="8">
    <location>
        <begin position="319"/>
        <end position="337"/>
    </location>
</feature>
<keyword evidence="12" id="KW-1185">Reference proteome</keyword>
<dbReference type="GO" id="GO:0016746">
    <property type="term" value="F:acyltransferase activity"/>
    <property type="evidence" value="ECO:0007669"/>
    <property type="project" value="UniProtKB-KW"/>
</dbReference>
<organism evidence="11 12">
    <name type="scientific">Gryllotalpicola reticulitermitis</name>
    <dbReference type="NCBI Taxonomy" id="1184153"/>
    <lineage>
        <taxon>Bacteria</taxon>
        <taxon>Bacillati</taxon>
        <taxon>Actinomycetota</taxon>
        <taxon>Actinomycetes</taxon>
        <taxon>Micrococcales</taxon>
        <taxon>Microbacteriaceae</taxon>
        <taxon>Gryllotalpicola</taxon>
    </lineage>
</organism>
<dbReference type="PANTHER" id="PTHR23028">
    <property type="entry name" value="ACETYLTRANSFERASE"/>
    <property type="match status" value="1"/>
</dbReference>
<feature type="transmembrane region" description="Helical" evidence="8">
    <location>
        <begin position="73"/>
        <end position="93"/>
    </location>
</feature>
<feature type="transmembrane region" description="Helical" evidence="8">
    <location>
        <begin position="224"/>
        <end position="246"/>
    </location>
</feature>
<name>A0ABV8Q5J3_9MICO</name>
<keyword evidence="3 11" id="KW-0808">Transferase</keyword>
<dbReference type="InterPro" id="IPR043968">
    <property type="entry name" value="SGNH"/>
</dbReference>
<feature type="transmembrane region" description="Helical" evidence="8">
    <location>
        <begin position="30"/>
        <end position="52"/>
    </location>
</feature>
<evidence type="ECO:0000256" key="7">
    <source>
        <dbReference type="ARBA" id="ARBA00023315"/>
    </source>
</evidence>
<evidence type="ECO:0000256" key="6">
    <source>
        <dbReference type="ARBA" id="ARBA00023136"/>
    </source>
</evidence>
<evidence type="ECO:0000256" key="8">
    <source>
        <dbReference type="SAM" id="Phobius"/>
    </source>
</evidence>
<sequence>MRGIRQDIQGLRALAVTAVVLDHAAVPGVAGGYIGVDMFFVVSGFLITGQLLRRLRKTGRIGFADFYARRARRILPASFTVLALTVGGVFLFVPPTLRAQAMTDAAAVALYVPNYVFAVRGTDYLANTTPSVFQHYWSLGVEEQFYLLWPALLGVAWVLLRRRRRAIAAVLGVLAIVSLVVGIWLTRTNEPWAFFALWPRAWELAAGGLLAIAAPTVRRLLPAWGARILGWAGVAGIVVGCVVFTADTTFPGTAALLPVLATAAVIAAGEVPARGSVVSLLRLRPFQFLGAISYSLYLVHWPLEQLPQAAVGYEHPLPLYITLALAVLAVPLAWIMYRWLENPVRHARFFAKARPRRSLFAALAGSSVLAAVSVVALVGAANATPSTGRVVAATPPSVPLQETSFVPANLKPALTQAQNDNPALYSDGCELNFSQSTPHPCASGPSTAPTVVLWGDSAAAQWAPGLQQAVESAGDRFVTQTKSGCASTLIDHVRNGQPYPSCDAWRTNVLAQLKKNPPAVVVLASYDNEELPKGKNAEQQWADGLANTISQIPSQTRVLLMSDSPDFGVNPVDCLSQHLTDAKACAQPKSKALSSPGRTAAQNAAKQTRAQLIDLTDYFCTDTVCPAIVGNTLIYRDSHHLTASFSSALAPALSAKLAPYLP</sequence>
<gene>
    <name evidence="11" type="ORF">ACFOYW_06890</name>
</gene>
<feature type="transmembrane region" description="Helical" evidence="8">
    <location>
        <begin position="281"/>
        <end position="299"/>
    </location>
</feature>
<dbReference type="InterPro" id="IPR050879">
    <property type="entry name" value="Acyltransferase_3"/>
</dbReference>
<keyword evidence="7 11" id="KW-0012">Acyltransferase</keyword>
<evidence type="ECO:0000259" key="10">
    <source>
        <dbReference type="Pfam" id="PF19040"/>
    </source>
</evidence>
<keyword evidence="6 8" id="KW-0472">Membrane</keyword>
<keyword evidence="2" id="KW-1003">Cell membrane</keyword>
<feature type="transmembrane region" description="Helical" evidence="8">
    <location>
        <begin position="358"/>
        <end position="381"/>
    </location>
</feature>